<protein>
    <submittedName>
        <fullName evidence="2">Uncharacterized protein</fullName>
    </submittedName>
</protein>
<comment type="caution">
    <text evidence="2">The sequence shown here is derived from an EMBL/GenBank/DDBJ whole genome shotgun (WGS) entry which is preliminary data.</text>
</comment>
<accession>A0ABN3KRU7</accession>
<reference evidence="2 3" key="1">
    <citation type="journal article" date="2019" name="Int. J. Syst. Evol. Microbiol.">
        <title>The Global Catalogue of Microorganisms (GCM) 10K type strain sequencing project: providing services to taxonomists for standard genome sequencing and annotation.</title>
        <authorList>
            <consortium name="The Broad Institute Genomics Platform"/>
            <consortium name="The Broad Institute Genome Sequencing Center for Infectious Disease"/>
            <person name="Wu L."/>
            <person name="Ma J."/>
        </authorList>
    </citation>
    <scope>NUCLEOTIDE SEQUENCE [LARGE SCALE GENOMIC DNA]</scope>
    <source>
        <strain evidence="2 3">JCM 16259</strain>
    </source>
</reference>
<name>A0ABN3KRU7_9MICO</name>
<evidence type="ECO:0000256" key="1">
    <source>
        <dbReference type="SAM" id="MobiDB-lite"/>
    </source>
</evidence>
<sequence>MARPAAGVGVTSEVAPEGAGARVEAAASGGSVLTDMGCSYEIWVCWHCTPNVALSVTQAT</sequence>
<dbReference type="EMBL" id="BAAARE010000002">
    <property type="protein sequence ID" value="GAA2470577.1"/>
    <property type="molecule type" value="Genomic_DNA"/>
</dbReference>
<gene>
    <name evidence="2" type="ORF">GCM10009858_04850</name>
</gene>
<organism evidence="2 3">
    <name type="scientific">Terrabacter carboxydivorans</name>
    <dbReference type="NCBI Taxonomy" id="619730"/>
    <lineage>
        <taxon>Bacteria</taxon>
        <taxon>Bacillati</taxon>
        <taxon>Actinomycetota</taxon>
        <taxon>Actinomycetes</taxon>
        <taxon>Micrococcales</taxon>
        <taxon>Intrasporangiaceae</taxon>
        <taxon>Terrabacter</taxon>
    </lineage>
</organism>
<feature type="region of interest" description="Disordered" evidence="1">
    <location>
        <begin position="1"/>
        <end position="21"/>
    </location>
</feature>
<dbReference type="Proteomes" id="UP001500730">
    <property type="component" value="Unassembled WGS sequence"/>
</dbReference>
<evidence type="ECO:0000313" key="2">
    <source>
        <dbReference type="EMBL" id="GAA2470577.1"/>
    </source>
</evidence>
<keyword evidence="3" id="KW-1185">Reference proteome</keyword>
<proteinExistence type="predicted"/>
<evidence type="ECO:0000313" key="3">
    <source>
        <dbReference type="Proteomes" id="UP001500730"/>
    </source>
</evidence>